<accession>A0A1J9RAW3</accession>
<dbReference type="OrthoDB" id="4188438at2759"/>
<evidence type="ECO:0000313" key="2">
    <source>
        <dbReference type="Proteomes" id="UP000242791"/>
    </source>
</evidence>
<gene>
    <name evidence="1" type="ORF">ACJ73_03827</name>
</gene>
<dbReference type="AlphaFoldDB" id="A0A1J9RAW3"/>
<proteinExistence type="predicted"/>
<evidence type="ECO:0000313" key="1">
    <source>
        <dbReference type="EMBL" id="OJD24805.1"/>
    </source>
</evidence>
<dbReference type="Proteomes" id="UP000242791">
    <property type="component" value="Unassembled WGS sequence"/>
</dbReference>
<reference evidence="1 2" key="1">
    <citation type="submission" date="2015-08" db="EMBL/GenBank/DDBJ databases">
        <title>Emmonsia species relationships and genome sequence.</title>
        <authorList>
            <person name="Cuomo C.A."/>
            <person name="Schwartz I.S."/>
            <person name="Kenyon C."/>
            <person name="De Hoog G.S."/>
            <person name="Govender N.P."/>
            <person name="Botha A."/>
            <person name="Moreno L."/>
            <person name="De Vries M."/>
            <person name="Munoz J.F."/>
            <person name="Stielow J.B."/>
        </authorList>
    </citation>
    <scope>NUCLEOTIDE SEQUENCE [LARGE SCALE GENOMIC DNA]</scope>
    <source>
        <strain evidence="1 2">EI222</strain>
    </source>
</reference>
<dbReference type="EMBL" id="LGTZ01000485">
    <property type="protein sequence ID" value="OJD24805.1"/>
    <property type="molecule type" value="Genomic_DNA"/>
</dbReference>
<protein>
    <submittedName>
        <fullName evidence="1">Uncharacterized protein</fullName>
    </submittedName>
</protein>
<organism evidence="1 2">
    <name type="scientific">Blastomyces percursus</name>
    <dbReference type="NCBI Taxonomy" id="1658174"/>
    <lineage>
        <taxon>Eukaryota</taxon>
        <taxon>Fungi</taxon>
        <taxon>Dikarya</taxon>
        <taxon>Ascomycota</taxon>
        <taxon>Pezizomycotina</taxon>
        <taxon>Eurotiomycetes</taxon>
        <taxon>Eurotiomycetidae</taxon>
        <taxon>Onygenales</taxon>
        <taxon>Ajellomycetaceae</taxon>
        <taxon>Blastomyces</taxon>
    </lineage>
</organism>
<comment type="caution">
    <text evidence="1">The sequence shown here is derived from an EMBL/GenBank/DDBJ whole genome shotgun (WGS) entry which is preliminary data.</text>
</comment>
<keyword evidence="2" id="KW-1185">Reference proteome</keyword>
<name>A0A1J9RAW3_9EURO</name>
<dbReference type="STRING" id="1658174.A0A1J9RAW3"/>
<dbReference type="VEuPathDB" id="FungiDB:ACJ73_03827"/>
<sequence length="141" mass="16316">MFVHTHIANYKSLSTGASQDHEEEYKTSTKIIHFKLSFHHGKDIEPINPTAGDGKPPLQSTLNDEVRDLESYSTDEADWYLVRGDVFHDNEKVPFGFIVFFSDPVLKEQLKYLKAHTSHLHPVFSIIDLTDLWHYRTRSVC</sequence>